<feature type="transmembrane region" description="Helical" evidence="7">
    <location>
        <begin position="59"/>
        <end position="78"/>
    </location>
</feature>
<reference evidence="10" key="1">
    <citation type="journal article" date="2019" name="Int. J. Syst. Evol. Microbiol.">
        <title>The Global Catalogue of Microorganisms (GCM) 10K type strain sequencing project: providing services to taxonomists for standard genome sequencing and annotation.</title>
        <authorList>
            <consortium name="The Broad Institute Genomics Platform"/>
            <consortium name="The Broad Institute Genome Sequencing Center for Infectious Disease"/>
            <person name="Wu L."/>
            <person name="Ma J."/>
        </authorList>
    </citation>
    <scope>NUCLEOTIDE SEQUENCE [LARGE SCALE GENOMIC DNA]</scope>
    <source>
        <strain evidence="10">CGMCC 1.12404</strain>
    </source>
</reference>
<evidence type="ECO:0000256" key="2">
    <source>
        <dbReference type="ARBA" id="ARBA00022475"/>
    </source>
</evidence>
<evidence type="ECO:0000256" key="4">
    <source>
        <dbReference type="ARBA" id="ARBA00022989"/>
    </source>
</evidence>
<evidence type="ECO:0000256" key="7">
    <source>
        <dbReference type="SAM" id="Phobius"/>
    </source>
</evidence>
<dbReference type="Pfam" id="PF12791">
    <property type="entry name" value="RsgI_N"/>
    <property type="match status" value="1"/>
</dbReference>
<organism evidence="9 10">
    <name type="scientific">Kroppenstedtia guangzhouensis</name>
    <dbReference type="NCBI Taxonomy" id="1274356"/>
    <lineage>
        <taxon>Bacteria</taxon>
        <taxon>Bacillati</taxon>
        <taxon>Bacillota</taxon>
        <taxon>Bacilli</taxon>
        <taxon>Bacillales</taxon>
        <taxon>Thermoactinomycetaceae</taxon>
        <taxon>Kroppenstedtia</taxon>
    </lineage>
</organism>
<accession>A0ABQ1GEW5</accession>
<keyword evidence="3 7" id="KW-0812">Transmembrane</keyword>
<feature type="compositionally biased region" description="Acidic residues" evidence="6">
    <location>
        <begin position="329"/>
        <end position="344"/>
    </location>
</feature>
<comment type="subcellular location">
    <subcellularLocation>
        <location evidence="1">Cell membrane</location>
        <topology evidence="1">Single-pass membrane protein</topology>
    </subcellularLocation>
</comment>
<dbReference type="PROSITE" id="PS51849">
    <property type="entry name" value="RSGI_N"/>
    <property type="match status" value="1"/>
</dbReference>
<comment type="caution">
    <text evidence="9">The sequence shown here is derived from an EMBL/GenBank/DDBJ whole genome shotgun (WGS) entry which is preliminary data.</text>
</comment>
<keyword evidence="2" id="KW-1003">Cell membrane</keyword>
<feature type="domain" description="RsgI N-terminal anti-sigma" evidence="8">
    <location>
        <begin position="3"/>
        <end position="51"/>
    </location>
</feature>
<evidence type="ECO:0000256" key="5">
    <source>
        <dbReference type="ARBA" id="ARBA00023136"/>
    </source>
</evidence>
<sequence>MVQKGILMEVGKRHWIVMTPDGEFLKIPHPGREARLGEEVHFAVREKTSRLRWLRQNPWLMGGLAAAVLVIAMILPLFQPVDVNAQSYVYLDDTESSLVIGLNKDNKVISVDGVNGKGKKLADRIKGDMVFKGVHVDDFVTTLLAHAKTDYKGLLNTENGVFLSQMPSNSRILAGEELDFEGTLNNIKEKVGRNPELKDTQLLYTMSLPDELKSRAKEYGVSPTKYAWWLLACEEGYEIEISEIDNHSPDLVAILESFQERYPLTKAEWLEIMNRQDSEIKSDQGEPEDPKDTDPQQPPDEDKDHNSKGEQEKSGTDPGKERSTKTEPEPNEETPSEGGSEDPPSETRTGEDNDTSGTGGNGNSQEKENAPSDRKG</sequence>
<keyword evidence="10" id="KW-1185">Reference proteome</keyword>
<feature type="compositionally biased region" description="Basic and acidic residues" evidence="6">
    <location>
        <begin position="365"/>
        <end position="376"/>
    </location>
</feature>
<evidence type="ECO:0000313" key="9">
    <source>
        <dbReference type="EMBL" id="GGA42175.1"/>
    </source>
</evidence>
<gene>
    <name evidence="9" type="primary">rsgI</name>
    <name evidence="9" type="ORF">GCM10007416_13920</name>
</gene>
<name>A0ABQ1GEW5_9BACL</name>
<dbReference type="Pfam" id="PF23750">
    <property type="entry name" value="RsgI_M"/>
    <property type="match status" value="1"/>
</dbReference>
<keyword evidence="4 7" id="KW-1133">Transmembrane helix</keyword>
<proteinExistence type="predicted"/>
<evidence type="ECO:0000313" key="10">
    <source>
        <dbReference type="Proteomes" id="UP000617979"/>
    </source>
</evidence>
<protein>
    <submittedName>
        <fullName evidence="9">Anti-sigma-I factor RsgI</fullName>
    </submittedName>
</protein>
<dbReference type="InterPro" id="IPR055431">
    <property type="entry name" value="RsgI_M"/>
</dbReference>
<evidence type="ECO:0000256" key="6">
    <source>
        <dbReference type="SAM" id="MobiDB-lite"/>
    </source>
</evidence>
<feature type="compositionally biased region" description="Basic and acidic residues" evidence="6">
    <location>
        <begin position="279"/>
        <end position="328"/>
    </location>
</feature>
<keyword evidence="5 7" id="KW-0472">Membrane</keyword>
<feature type="region of interest" description="Disordered" evidence="6">
    <location>
        <begin position="279"/>
        <end position="376"/>
    </location>
</feature>
<dbReference type="Proteomes" id="UP000617979">
    <property type="component" value="Unassembled WGS sequence"/>
</dbReference>
<dbReference type="InterPro" id="IPR024449">
    <property type="entry name" value="Anti-sigma_RsgI_N"/>
</dbReference>
<evidence type="ECO:0000259" key="8">
    <source>
        <dbReference type="PROSITE" id="PS51849"/>
    </source>
</evidence>
<dbReference type="EMBL" id="BMEX01000004">
    <property type="protein sequence ID" value="GGA42175.1"/>
    <property type="molecule type" value="Genomic_DNA"/>
</dbReference>
<evidence type="ECO:0000256" key="3">
    <source>
        <dbReference type="ARBA" id="ARBA00022692"/>
    </source>
</evidence>
<evidence type="ECO:0000256" key="1">
    <source>
        <dbReference type="ARBA" id="ARBA00004162"/>
    </source>
</evidence>